<comment type="subcellular location">
    <subcellularLocation>
        <location evidence="1">Cytoplasm</location>
        <location evidence="1">Cytosol</location>
    </subcellularLocation>
</comment>
<dbReference type="GO" id="GO:0002183">
    <property type="term" value="P:cytoplasmic translational initiation"/>
    <property type="evidence" value="ECO:0007669"/>
    <property type="project" value="TreeGrafter"/>
</dbReference>
<dbReference type="PANTHER" id="PTHR45989">
    <property type="entry name" value="TRANSLATION INITIATION FACTOR EIF-2B SUBUNIT GAMMA"/>
    <property type="match status" value="1"/>
</dbReference>
<gene>
    <name evidence="13" type="ORF">CAOG_003806</name>
</gene>
<proteinExistence type="inferred from homology"/>
<dbReference type="InterPro" id="IPR056764">
    <property type="entry name" value="LbH_EIF2B3/5"/>
</dbReference>
<reference evidence="14" key="1">
    <citation type="submission" date="2011-02" db="EMBL/GenBank/DDBJ databases">
        <title>The Genome Sequence of Capsaspora owczarzaki ATCC 30864.</title>
        <authorList>
            <person name="Russ C."/>
            <person name="Cuomo C."/>
            <person name="Burger G."/>
            <person name="Gray M.W."/>
            <person name="Holland P.W.H."/>
            <person name="King N."/>
            <person name="Lang F.B.F."/>
            <person name="Roger A.J."/>
            <person name="Ruiz-Trillo I."/>
            <person name="Young S.K."/>
            <person name="Zeng Q."/>
            <person name="Gargeya S."/>
            <person name="Alvarado L."/>
            <person name="Berlin A."/>
            <person name="Chapman S.B."/>
            <person name="Chen Z."/>
            <person name="Freedman E."/>
            <person name="Gellesch M."/>
            <person name="Goldberg J."/>
            <person name="Griggs A."/>
            <person name="Gujja S."/>
            <person name="Heilman E."/>
            <person name="Heiman D."/>
            <person name="Howarth C."/>
            <person name="Mehta T."/>
            <person name="Neiman D."/>
            <person name="Pearson M."/>
            <person name="Roberts A."/>
            <person name="Saif S."/>
            <person name="Shea T."/>
            <person name="Shenoy N."/>
            <person name="Sisk P."/>
            <person name="Stolte C."/>
            <person name="Sykes S."/>
            <person name="White J."/>
            <person name="Yandava C."/>
            <person name="Haas B."/>
            <person name="Nusbaum C."/>
            <person name="Birren B."/>
        </authorList>
    </citation>
    <scope>NUCLEOTIDE SEQUENCE</scope>
    <source>
        <strain evidence="14">ATCC 30864</strain>
    </source>
</reference>
<dbReference type="Pfam" id="PF25084">
    <property type="entry name" value="LbH_EIF2B"/>
    <property type="match status" value="1"/>
</dbReference>
<dbReference type="CDD" id="cd04198">
    <property type="entry name" value="eIF-2B_gamma_N"/>
    <property type="match status" value="1"/>
</dbReference>
<keyword evidence="14" id="KW-1185">Reference proteome</keyword>
<dbReference type="Pfam" id="PF00483">
    <property type="entry name" value="NTP_transferase"/>
    <property type="match status" value="1"/>
</dbReference>
<dbReference type="Gene3D" id="2.160.10.10">
    <property type="entry name" value="Hexapeptide repeat proteins"/>
    <property type="match status" value="1"/>
</dbReference>
<evidence type="ECO:0000256" key="2">
    <source>
        <dbReference type="ARBA" id="ARBA00007878"/>
    </source>
</evidence>
<evidence type="ECO:0000256" key="3">
    <source>
        <dbReference type="ARBA" id="ARBA00022490"/>
    </source>
</evidence>
<comment type="similarity">
    <text evidence="2">Belongs to the eIF-2B gamma/epsilon subunits family.</text>
</comment>
<comment type="function">
    <text evidence="8">Acts as a component of the translation initiation factor 2B (eIF2B) complex, which catalyzes the exchange of GDP for GTP on the eukaryotic initiation factor 2 (eIF2) complex gamma subunit. Its guanine nucleotide exchange factor activity is repressed when bound to eIF2 complex phosphorylated on the alpha subunit, thereby limiting the amount of methionyl-initiator methionine tRNA available to the ribosome and consequently global translation is repressed.</text>
</comment>
<dbReference type="GO" id="GO:0005851">
    <property type="term" value="C:eukaryotic translation initiation factor 2B complex"/>
    <property type="evidence" value="ECO:0007669"/>
    <property type="project" value="TreeGrafter"/>
</dbReference>
<keyword evidence="5" id="KW-0648">Protein biosynthesis</keyword>
<dbReference type="Proteomes" id="UP000008743">
    <property type="component" value="Unassembled WGS sequence"/>
</dbReference>
<dbReference type="STRING" id="595528.A0A0D2X2P6"/>
<evidence type="ECO:0000313" key="14">
    <source>
        <dbReference type="Proteomes" id="UP000008743"/>
    </source>
</evidence>
<accession>A0A0D2X2P6</accession>
<dbReference type="InParanoid" id="A0A0D2X2P6"/>
<evidence type="ECO:0000256" key="10">
    <source>
        <dbReference type="SAM" id="MobiDB-lite"/>
    </source>
</evidence>
<evidence type="ECO:0000256" key="5">
    <source>
        <dbReference type="ARBA" id="ARBA00022917"/>
    </source>
</evidence>
<dbReference type="InterPro" id="IPR011004">
    <property type="entry name" value="Trimer_LpxA-like_sf"/>
</dbReference>
<evidence type="ECO:0000256" key="6">
    <source>
        <dbReference type="ARBA" id="ARBA00044196"/>
    </source>
</evidence>
<comment type="subunit">
    <text evidence="9">Component of the translation initiation factor 2B (eIF2B) complex which is a heterodecamer of two sets of five different subunits: alpha, beta, gamma, delta and epsilon. Subunits alpha, beta and delta comprise a regulatory subcomplex and subunits epsilon and gamma comprise a catalytic subcomplex. Within the complex, the hexameric regulatory complex resides at the center, with the two heterodimeric catalytic subcomplexes bound on opposite sides.</text>
</comment>
<protein>
    <recommendedName>
        <fullName evidence="6">Translation initiation factor eIF2B subunit gamma</fullName>
    </recommendedName>
    <alternativeName>
        <fullName evidence="7">eIF2B GDP-GTP exchange factor subunit gamma</fullName>
    </alternativeName>
</protein>
<feature type="compositionally biased region" description="Polar residues" evidence="10">
    <location>
        <begin position="365"/>
        <end position="383"/>
    </location>
</feature>
<dbReference type="SUPFAM" id="SSF53448">
    <property type="entry name" value="Nucleotide-diphospho-sugar transferases"/>
    <property type="match status" value="1"/>
</dbReference>
<dbReference type="CDD" id="cd04652">
    <property type="entry name" value="LbH_eIF2B_gamma_C"/>
    <property type="match status" value="1"/>
</dbReference>
<evidence type="ECO:0000256" key="1">
    <source>
        <dbReference type="ARBA" id="ARBA00004514"/>
    </source>
</evidence>
<evidence type="ECO:0000256" key="8">
    <source>
        <dbReference type="ARBA" id="ARBA00045373"/>
    </source>
</evidence>
<dbReference type="PhylomeDB" id="A0A0D2X2P6"/>
<feature type="domain" description="EIF2B subunit epsilon/gamma LbH" evidence="12">
    <location>
        <begin position="378"/>
        <end position="461"/>
    </location>
</feature>
<evidence type="ECO:0000256" key="4">
    <source>
        <dbReference type="ARBA" id="ARBA00022540"/>
    </source>
</evidence>
<name>A0A0D2X2P6_CAPO3</name>
<feature type="region of interest" description="Disordered" evidence="10">
    <location>
        <begin position="355"/>
        <end position="383"/>
    </location>
</feature>
<dbReference type="InterPro" id="IPR051960">
    <property type="entry name" value="eIF2B_gamma"/>
</dbReference>
<evidence type="ECO:0000259" key="11">
    <source>
        <dbReference type="Pfam" id="PF00483"/>
    </source>
</evidence>
<dbReference type="GO" id="GO:0005829">
    <property type="term" value="C:cytosol"/>
    <property type="evidence" value="ECO:0007669"/>
    <property type="project" value="UniProtKB-SubCell"/>
</dbReference>
<evidence type="ECO:0000259" key="12">
    <source>
        <dbReference type="Pfam" id="PF25084"/>
    </source>
</evidence>
<dbReference type="OrthoDB" id="10250549at2759"/>
<dbReference type="InterPro" id="IPR005835">
    <property type="entry name" value="NTP_transferase_dom"/>
</dbReference>
<dbReference type="GO" id="GO:0005085">
    <property type="term" value="F:guanyl-nucleotide exchange factor activity"/>
    <property type="evidence" value="ECO:0007669"/>
    <property type="project" value="TreeGrafter"/>
</dbReference>
<organism evidence="13 14">
    <name type="scientific">Capsaspora owczarzaki (strain ATCC 30864)</name>
    <dbReference type="NCBI Taxonomy" id="595528"/>
    <lineage>
        <taxon>Eukaryota</taxon>
        <taxon>Filasterea</taxon>
        <taxon>Capsaspora</taxon>
    </lineage>
</organism>
<dbReference type="Gene3D" id="3.90.550.10">
    <property type="entry name" value="Spore Coat Polysaccharide Biosynthesis Protein SpsA, Chain A"/>
    <property type="match status" value="2"/>
</dbReference>
<evidence type="ECO:0000256" key="7">
    <source>
        <dbReference type="ARBA" id="ARBA00044229"/>
    </source>
</evidence>
<evidence type="ECO:0000313" key="13">
    <source>
        <dbReference type="EMBL" id="KJE92924.1"/>
    </source>
</evidence>
<dbReference type="eggNOG" id="KOG1462">
    <property type="taxonomic scope" value="Eukaryota"/>
</dbReference>
<feature type="domain" description="Nucleotidyl transferase" evidence="11">
    <location>
        <begin position="6"/>
        <end position="50"/>
    </location>
</feature>
<dbReference type="EMBL" id="KE346364">
    <property type="protein sequence ID" value="KJE92924.1"/>
    <property type="molecule type" value="Genomic_DNA"/>
</dbReference>
<sequence length="478" mass="53113">MAEFQVVVMAAGSGSRMYPLTEGIPKALLPVANRPLIWHSLKLLESTGFQGKCCRGVHCPHRPQRPEEEAEISLLFRRMVAEMHHDHIIVVAQRAWATQIYNAINECKLDKIVPEVIGVDAEIGTADSLRIIREKIKKDFIVVSCDLISDVPIHLIADLHRQRDASVTMLVAEPPVNDAPLPDAKAKKAPVDEGTRDFIGIDAESKRLLYFAAEADVDEDFKIRKAVLMRYPRMDVTTKLLDGHFYIFRRWILDFLMEERHQHISAIKGELIPFLVRKQFSRRKRREVVDPPSDEIDLQAYAILDDNDKHAYSMSSTPIDTSDAVRCHVFQMKDGFCARVNTLASYLEINRNPPKLEFQGAKPEPQSSPSVAPNRPGAQTGSDSIVKDDVVIGDKSLIKKTIVGSKCKIGANVKLVNCLLMDNVTVQDGCNLQSVVVCTNAVIQAGCTLRDCQVGFGHTVPAGTDAKNEALVSGQGFE</sequence>
<dbReference type="AlphaFoldDB" id="A0A0D2X2P6"/>
<dbReference type="InterPro" id="IPR029044">
    <property type="entry name" value="Nucleotide-diphossugar_trans"/>
</dbReference>
<evidence type="ECO:0000256" key="9">
    <source>
        <dbReference type="ARBA" id="ARBA00046432"/>
    </source>
</evidence>
<keyword evidence="4 13" id="KW-0396">Initiation factor</keyword>
<dbReference type="SUPFAM" id="SSF51161">
    <property type="entry name" value="Trimeric LpxA-like enzymes"/>
    <property type="match status" value="1"/>
</dbReference>
<dbReference type="FunCoup" id="A0A0D2X2P6">
    <property type="interactions" value="330"/>
</dbReference>
<keyword evidence="3" id="KW-0963">Cytoplasm</keyword>
<dbReference type="PANTHER" id="PTHR45989:SF1">
    <property type="entry name" value="TRANSLATION INITIATION FACTOR EIF-2B SUBUNIT GAMMA"/>
    <property type="match status" value="1"/>
</dbReference>
<dbReference type="GO" id="GO:0003743">
    <property type="term" value="F:translation initiation factor activity"/>
    <property type="evidence" value="ECO:0007669"/>
    <property type="project" value="UniProtKB-KW"/>
</dbReference>